<feature type="compositionally biased region" description="Pro residues" evidence="4">
    <location>
        <begin position="185"/>
        <end position="197"/>
    </location>
</feature>
<evidence type="ECO:0008006" key="7">
    <source>
        <dbReference type="Google" id="ProtNLM"/>
    </source>
</evidence>
<feature type="compositionally biased region" description="Low complexity" evidence="4">
    <location>
        <begin position="155"/>
        <end position="178"/>
    </location>
</feature>
<evidence type="ECO:0000256" key="1">
    <source>
        <dbReference type="ARBA" id="ARBA00006640"/>
    </source>
</evidence>
<evidence type="ECO:0000256" key="3">
    <source>
        <dbReference type="ARBA" id="ARBA00023274"/>
    </source>
</evidence>
<dbReference type="Pfam" id="PF01165">
    <property type="entry name" value="Ribosomal_S21"/>
    <property type="match status" value="1"/>
</dbReference>
<dbReference type="OrthoDB" id="2501249at2759"/>
<feature type="compositionally biased region" description="Polar residues" evidence="4">
    <location>
        <begin position="82"/>
        <end position="109"/>
    </location>
</feature>
<evidence type="ECO:0000256" key="4">
    <source>
        <dbReference type="SAM" id="MobiDB-lite"/>
    </source>
</evidence>
<dbReference type="Proteomes" id="UP000557566">
    <property type="component" value="Unassembled WGS sequence"/>
</dbReference>
<keyword evidence="2" id="KW-0689">Ribosomal protein</keyword>
<gene>
    <name evidence="5" type="ORF">G6O67_006126</name>
</gene>
<reference evidence="5 6" key="1">
    <citation type="journal article" date="2020" name="Genome Biol. Evol.">
        <title>A new high-quality draft genome assembly of the Chinese cordyceps Ophiocordyceps sinensis.</title>
        <authorList>
            <person name="Shu R."/>
            <person name="Zhang J."/>
            <person name="Meng Q."/>
            <person name="Zhang H."/>
            <person name="Zhou G."/>
            <person name="Li M."/>
            <person name="Wu P."/>
            <person name="Zhao Y."/>
            <person name="Chen C."/>
            <person name="Qin Q."/>
        </authorList>
    </citation>
    <scope>NUCLEOTIDE SEQUENCE [LARGE SCALE GENOMIC DNA]</scope>
    <source>
        <strain evidence="5 6">IOZ07</strain>
    </source>
</reference>
<dbReference type="InterPro" id="IPR052837">
    <property type="entry name" value="Mitoribosomal_bS21"/>
</dbReference>
<dbReference type="PANTHER" id="PTHR41237">
    <property type="entry name" value="37S RIBOSOMAL PROTEIN MRP21, MITOCHONDRIAL"/>
    <property type="match status" value="1"/>
</dbReference>
<evidence type="ECO:0000256" key="2">
    <source>
        <dbReference type="ARBA" id="ARBA00022980"/>
    </source>
</evidence>
<dbReference type="EMBL" id="JAAVMX010000007">
    <property type="protein sequence ID" value="KAF4505997.1"/>
    <property type="molecule type" value="Genomic_DNA"/>
</dbReference>
<accession>A0A8H4LW88</accession>
<comment type="similarity">
    <text evidence="1">Belongs to the bacterial ribosomal protein bS21 family.</text>
</comment>
<comment type="caution">
    <text evidence="5">The sequence shown here is derived from an EMBL/GenBank/DDBJ whole genome shotgun (WGS) entry which is preliminary data.</text>
</comment>
<dbReference type="GO" id="GO:0070124">
    <property type="term" value="P:mitochondrial translational initiation"/>
    <property type="evidence" value="ECO:0007669"/>
    <property type="project" value="TreeGrafter"/>
</dbReference>
<evidence type="ECO:0000313" key="5">
    <source>
        <dbReference type="EMBL" id="KAF4505997.1"/>
    </source>
</evidence>
<sequence length="349" mass="37641">MRAVAFLRLSGQLFRSFKLGLSLASSRHPCLIGIGNMTVLSRSGISMLSRILVSSTRPAVVSSRLSVLLRSSANPSRHSSSGDGSQGRTNPLVGNNYGSSPQVQPSQGRMNPLVGNYGSPPRVQPPQGRMNPLVGNYGSPPQVQSPQVQPPETPPVVTERPAPSRAPAPSRFSGPSSAIASPTADLPPPPPPPPLPPAHEASASPSWNSKPESVASGYAYNAVSSGKNSRMYIDDIIGTKASDYAAESVLPIANPMTLPKVYTKAVSGRTVFIKPRMSPTSAPSPVVALRVLDRLCRDQKIRQKYHSQRFHERKGLKKKRLKSSRWRMRFKTGFQATVSRVLELKAQGW</sequence>
<feature type="region of interest" description="Disordered" evidence="4">
    <location>
        <begin position="71"/>
        <end position="213"/>
    </location>
</feature>
<proteinExistence type="inferred from homology"/>
<dbReference type="GO" id="GO:0003735">
    <property type="term" value="F:structural constituent of ribosome"/>
    <property type="evidence" value="ECO:0007669"/>
    <property type="project" value="InterPro"/>
</dbReference>
<organism evidence="5 6">
    <name type="scientific">Ophiocordyceps sinensis</name>
    <dbReference type="NCBI Taxonomy" id="72228"/>
    <lineage>
        <taxon>Eukaryota</taxon>
        <taxon>Fungi</taxon>
        <taxon>Dikarya</taxon>
        <taxon>Ascomycota</taxon>
        <taxon>Pezizomycotina</taxon>
        <taxon>Sordariomycetes</taxon>
        <taxon>Hypocreomycetidae</taxon>
        <taxon>Hypocreales</taxon>
        <taxon>Ophiocordycipitaceae</taxon>
        <taxon>Ophiocordyceps</taxon>
    </lineage>
</organism>
<protein>
    <recommendedName>
        <fullName evidence="7">Ribosomal protein S21</fullName>
    </recommendedName>
</protein>
<dbReference type="AlphaFoldDB" id="A0A8H4LW88"/>
<evidence type="ECO:0000313" key="6">
    <source>
        <dbReference type="Proteomes" id="UP000557566"/>
    </source>
</evidence>
<feature type="compositionally biased region" description="Low complexity" evidence="4">
    <location>
        <begin position="71"/>
        <end position="81"/>
    </location>
</feature>
<keyword evidence="6" id="KW-1185">Reference proteome</keyword>
<dbReference type="GO" id="GO:0005763">
    <property type="term" value="C:mitochondrial small ribosomal subunit"/>
    <property type="evidence" value="ECO:0007669"/>
    <property type="project" value="TreeGrafter"/>
</dbReference>
<name>A0A8H4LW88_9HYPO</name>
<keyword evidence="3" id="KW-0687">Ribonucleoprotein</keyword>
<dbReference type="PANTHER" id="PTHR41237:SF1">
    <property type="entry name" value="SMALL RIBOSOMAL SUBUNIT PROTEIN BS21M"/>
    <property type="match status" value="1"/>
</dbReference>
<dbReference type="InterPro" id="IPR001911">
    <property type="entry name" value="Ribosomal_bS21"/>
</dbReference>